<proteinExistence type="predicted"/>
<dbReference type="NCBIfam" id="NF004793">
    <property type="entry name" value="PRK06141.1"/>
    <property type="match status" value="1"/>
</dbReference>
<evidence type="ECO:0000313" key="2">
    <source>
        <dbReference type="Proteomes" id="UP000031364"/>
    </source>
</evidence>
<keyword evidence="1" id="KW-0456">Lyase</keyword>
<sequence length="313" mass="32927">MLIVSADETVDALPFDTLIPALRAGFARGATTPPRHHHQIDETTGSTLLLMPSWQADGLLGVKLVNVFPENNAHGRPALSSAYVLARADTGEHLAVIDGNELTRRRTVATAALASSYLARPDSRVHLVVGAGHVGSLIAAAHAAVLDITTVLVHDQHRASAEALVARLRASGADAHVAVDLDTAVPDADVISCATLATSPIIRGELLRPGTHLDLVGSFRPEMREADDACLTRGVVYVDSNNALDESGDLTQPLATGVITRDDVTATLPQLCRNEAPGRRNAHEITVFKAVGTALADLTAAALVHHHVLRHAG</sequence>
<dbReference type="Gene3D" id="3.40.50.720">
    <property type="entry name" value="NAD(P)-binding Rossmann-like Domain"/>
    <property type="match status" value="1"/>
</dbReference>
<dbReference type="PIRSF" id="PIRSF001439">
    <property type="entry name" value="CryM"/>
    <property type="match status" value="1"/>
</dbReference>
<name>A0ABR4ZA57_9NOCA</name>
<accession>A0ABR4ZA57</accession>
<dbReference type="EC" id="4.3.1.12" evidence="1"/>
<evidence type="ECO:0000313" key="1">
    <source>
        <dbReference type="EMBL" id="KIA62187.1"/>
    </source>
</evidence>
<protein>
    <submittedName>
        <fullName evidence="1">Ornithine cyclodeaminase</fullName>
        <ecNumber evidence="1">4.3.1.12</ecNumber>
    </submittedName>
</protein>
<keyword evidence="2" id="KW-1185">Reference proteome</keyword>
<dbReference type="PANTHER" id="PTHR13812:SF19">
    <property type="entry name" value="KETIMINE REDUCTASE MU-CRYSTALLIN"/>
    <property type="match status" value="1"/>
</dbReference>
<reference evidence="1 2" key="1">
    <citation type="journal article" date="2014" name="Int. J. Syst. Evol. Microbiol.">
        <title>Nocardia vulneris sp. nov., isolated from wounds of human patients in North America.</title>
        <authorList>
            <person name="Lasker B.A."/>
            <person name="Bell M."/>
            <person name="Klenk H.P."/>
            <person name="Sproer C."/>
            <person name="Schumann C."/>
            <person name="Schumann P."/>
            <person name="Brown J.M."/>
        </authorList>
    </citation>
    <scope>NUCLEOTIDE SEQUENCE [LARGE SCALE GENOMIC DNA]</scope>
    <source>
        <strain evidence="1 2">W9851</strain>
    </source>
</reference>
<comment type="caution">
    <text evidence="1">The sequence shown here is derived from an EMBL/GenBank/DDBJ whole genome shotgun (WGS) entry which is preliminary data.</text>
</comment>
<dbReference type="InterPro" id="IPR003462">
    <property type="entry name" value="ODC_Mu_crystall"/>
</dbReference>
<gene>
    <name evidence="1" type="ORF">FG87_26735</name>
</gene>
<dbReference type="Gene3D" id="3.30.1780.10">
    <property type="entry name" value="ornithine cyclodeaminase, domain 1"/>
    <property type="match status" value="1"/>
</dbReference>
<organism evidence="1 2">
    <name type="scientific">Nocardia vulneris</name>
    <dbReference type="NCBI Taxonomy" id="1141657"/>
    <lineage>
        <taxon>Bacteria</taxon>
        <taxon>Bacillati</taxon>
        <taxon>Actinomycetota</taxon>
        <taxon>Actinomycetes</taxon>
        <taxon>Mycobacteriales</taxon>
        <taxon>Nocardiaceae</taxon>
        <taxon>Nocardia</taxon>
    </lineage>
</organism>
<dbReference type="GO" id="GO:0008473">
    <property type="term" value="F:ornithine cyclodeaminase activity"/>
    <property type="evidence" value="ECO:0007669"/>
    <property type="project" value="UniProtKB-EC"/>
</dbReference>
<dbReference type="RefSeq" id="WP_082032221.1">
    <property type="nucleotide sequence ID" value="NZ_BDCI01000035.1"/>
</dbReference>
<dbReference type="EMBL" id="JNFP01000035">
    <property type="protein sequence ID" value="KIA62187.1"/>
    <property type="molecule type" value="Genomic_DNA"/>
</dbReference>
<dbReference type="Proteomes" id="UP000031364">
    <property type="component" value="Unassembled WGS sequence"/>
</dbReference>
<dbReference type="SUPFAM" id="SSF51735">
    <property type="entry name" value="NAD(P)-binding Rossmann-fold domains"/>
    <property type="match status" value="1"/>
</dbReference>
<dbReference type="InterPro" id="IPR036291">
    <property type="entry name" value="NAD(P)-bd_dom_sf"/>
</dbReference>
<dbReference type="InterPro" id="IPR023401">
    <property type="entry name" value="ODC_N"/>
</dbReference>
<dbReference type="Pfam" id="PF02423">
    <property type="entry name" value="OCD_Mu_crystall"/>
    <property type="match status" value="1"/>
</dbReference>
<dbReference type="PANTHER" id="PTHR13812">
    <property type="entry name" value="KETIMINE REDUCTASE MU-CRYSTALLIN"/>
    <property type="match status" value="1"/>
</dbReference>